<dbReference type="OrthoDB" id="2186770at2759"/>
<sequence>MQCVVVAERNILKKTLDKRPRLFTFPHSLNIEVAFEEPQRLPESDQLRYLPSKTIATRDLHSAASTRQTLIQDHAPPRKMTVSVTDESCPTRDKALQINVFYPTIAQMPKIKNVGDIIRFHKVKIQQYQDKTQGVGMSRATRHLVLRERDDGKLEQLAYSDSWTFEPSDEERTRKLIKWSKTSLAEDTTLPDGCLHAPKLLAELQFAEGFIDLVVRVFHLDDSEEPVRLIVWDGSGNAADSDMSLVQALKDRNIAVPASGLLKEVIMASCWSLVRDMGFVDGMLTHWCRFRNLAIATDEPIPGTVVTPGRREVLRFREVTSFALMPELAFDVQLRLSLMASTSKSRSSSDNDQLRMRSLGNTSTEGPLGSSNNIFSPVVAITVIPAHIQKNIPVTSLREILSSPQTPRKFHCCARVRSIWPTDIAKICKPKSGSFIYSFALNVEEGNDSMNIIVYGKDAVSAYLHQMSGILLTAFVCLCSYRNTFFTVSHHVISEKAPALKHCWKNALQLCYKRQTPSTGASNPTRFHCHLGVLLVQPPRYDTACSTHCFNVLSWKMLYLCMERKRCNYVQTLIKSRKGF</sequence>
<organism evidence="7 8">
    <name type="scientific">Phytophthora palmivora</name>
    <dbReference type="NCBI Taxonomy" id="4796"/>
    <lineage>
        <taxon>Eukaryota</taxon>
        <taxon>Sar</taxon>
        <taxon>Stramenopiles</taxon>
        <taxon>Oomycota</taxon>
        <taxon>Peronosporomycetes</taxon>
        <taxon>Peronosporales</taxon>
        <taxon>Peronosporaceae</taxon>
        <taxon>Phytophthora</taxon>
    </lineage>
</organism>
<feature type="domain" description="Telomeric single stranded DNA binding POT1/Cdc13" evidence="6">
    <location>
        <begin position="54"/>
        <end position="181"/>
    </location>
</feature>
<reference evidence="7 8" key="1">
    <citation type="journal article" date="2017" name="Genome Biol. Evol.">
        <title>Phytophthora megakarya and P. palmivora, closely related causal agents of cacao black pod rot, underwent increases in genome sizes and gene numbers by different mechanisms.</title>
        <authorList>
            <person name="Ali S.S."/>
            <person name="Shao J."/>
            <person name="Lary D.J."/>
            <person name="Kronmiller B."/>
            <person name="Shen D."/>
            <person name="Strem M.D."/>
            <person name="Amoako-Attah I."/>
            <person name="Akrofi A.Y."/>
            <person name="Begoude B.A."/>
            <person name="Ten Hoopen G.M."/>
            <person name="Coulibaly K."/>
            <person name="Kebe B.I."/>
            <person name="Melnick R.L."/>
            <person name="Guiltinan M.J."/>
            <person name="Tyler B.M."/>
            <person name="Meinhardt L.W."/>
            <person name="Bailey B.A."/>
        </authorList>
    </citation>
    <scope>NUCLEOTIDE SEQUENCE [LARGE SCALE GENOMIC DNA]</scope>
    <source>
        <strain evidence="8">sbr112.9</strain>
    </source>
</reference>
<dbReference type="PANTHER" id="PTHR14513:SF0">
    <property type="entry name" value="PROTECTION OF TELOMERES PROTEIN 1"/>
    <property type="match status" value="1"/>
</dbReference>
<dbReference type="GO" id="GO:0098505">
    <property type="term" value="F:G-rich strand telomeric DNA binding"/>
    <property type="evidence" value="ECO:0007669"/>
    <property type="project" value="TreeGrafter"/>
</dbReference>
<evidence type="ECO:0000256" key="5">
    <source>
        <dbReference type="SAM" id="MobiDB-lite"/>
    </source>
</evidence>
<comment type="caution">
    <text evidence="7">The sequence shown here is derived from an EMBL/GenBank/DDBJ whole genome shotgun (WGS) entry which is preliminary data.</text>
</comment>
<dbReference type="GO" id="GO:0016233">
    <property type="term" value="P:telomere capping"/>
    <property type="evidence" value="ECO:0007669"/>
    <property type="project" value="TreeGrafter"/>
</dbReference>
<dbReference type="GO" id="GO:0000783">
    <property type="term" value="C:nuclear telomere cap complex"/>
    <property type="evidence" value="ECO:0007669"/>
    <property type="project" value="TreeGrafter"/>
</dbReference>
<dbReference type="InterPro" id="IPR028389">
    <property type="entry name" value="POT1"/>
</dbReference>
<dbReference type="GO" id="GO:0010521">
    <property type="term" value="F:telomerase inhibitor activity"/>
    <property type="evidence" value="ECO:0007669"/>
    <property type="project" value="TreeGrafter"/>
</dbReference>
<evidence type="ECO:0000256" key="2">
    <source>
        <dbReference type="ARBA" id="ARBA00022454"/>
    </source>
</evidence>
<keyword evidence="8" id="KW-1185">Reference proteome</keyword>
<dbReference type="Gene3D" id="2.40.50.140">
    <property type="entry name" value="Nucleic acid-binding proteins"/>
    <property type="match status" value="1"/>
</dbReference>
<keyword evidence="3" id="KW-0779">Telomere</keyword>
<dbReference type="AlphaFoldDB" id="A0A2P4WVP5"/>
<dbReference type="Proteomes" id="UP000237271">
    <property type="component" value="Unassembled WGS sequence"/>
</dbReference>
<feature type="region of interest" description="Disordered" evidence="5">
    <location>
        <begin position="344"/>
        <end position="368"/>
    </location>
</feature>
<dbReference type="SUPFAM" id="SSF50249">
    <property type="entry name" value="Nucleic acid-binding proteins"/>
    <property type="match status" value="1"/>
</dbReference>
<dbReference type="Pfam" id="PF25507">
    <property type="entry name" value="OB_POT1A"/>
    <property type="match status" value="1"/>
</dbReference>
<dbReference type="SMART" id="SM00976">
    <property type="entry name" value="Telo_bind"/>
    <property type="match status" value="1"/>
</dbReference>
<dbReference type="InterPro" id="IPR057620">
    <property type="entry name" value="POT1A/B-like_OB"/>
</dbReference>
<dbReference type="InterPro" id="IPR012340">
    <property type="entry name" value="NA-bd_OB-fold"/>
</dbReference>
<evidence type="ECO:0000256" key="3">
    <source>
        <dbReference type="ARBA" id="ARBA00022895"/>
    </source>
</evidence>
<keyword evidence="2" id="KW-0158">Chromosome</keyword>
<proteinExistence type="predicted"/>
<dbReference type="Pfam" id="PF02765">
    <property type="entry name" value="POT1"/>
    <property type="match status" value="1"/>
</dbReference>
<feature type="compositionally biased region" description="Polar residues" evidence="5">
    <location>
        <begin position="359"/>
        <end position="368"/>
    </location>
</feature>
<accession>A0A2P4WVP5</accession>
<dbReference type="PANTHER" id="PTHR14513">
    <property type="entry name" value="PROTECTION OF TELOMERES 1"/>
    <property type="match status" value="1"/>
</dbReference>
<gene>
    <name evidence="7" type="ORF">PHPALM_38129</name>
</gene>
<dbReference type="InterPro" id="IPR011564">
    <property type="entry name" value="Telomer_end-bd_POT1/Cdc13"/>
</dbReference>
<evidence type="ECO:0000259" key="6">
    <source>
        <dbReference type="SMART" id="SM00976"/>
    </source>
</evidence>
<evidence type="ECO:0000313" key="7">
    <source>
        <dbReference type="EMBL" id="POM57367.1"/>
    </source>
</evidence>
<keyword evidence="4" id="KW-0238">DNA-binding</keyword>
<comment type="subcellular location">
    <subcellularLocation>
        <location evidence="1">Chromosome</location>
        <location evidence="1">Telomere</location>
    </subcellularLocation>
</comment>
<name>A0A2P4WVP5_9STRA</name>
<evidence type="ECO:0000256" key="1">
    <source>
        <dbReference type="ARBA" id="ARBA00004574"/>
    </source>
</evidence>
<evidence type="ECO:0000256" key="4">
    <source>
        <dbReference type="ARBA" id="ARBA00023125"/>
    </source>
</evidence>
<protein>
    <recommendedName>
        <fullName evidence="6">Telomeric single stranded DNA binding POT1/Cdc13 domain-containing protein</fullName>
    </recommendedName>
</protein>
<dbReference type="GO" id="GO:0032210">
    <property type="term" value="P:regulation of telomere maintenance via telomerase"/>
    <property type="evidence" value="ECO:0007669"/>
    <property type="project" value="TreeGrafter"/>
</dbReference>
<dbReference type="EMBL" id="NCKW01020780">
    <property type="protein sequence ID" value="POM57367.1"/>
    <property type="molecule type" value="Genomic_DNA"/>
</dbReference>
<evidence type="ECO:0000313" key="8">
    <source>
        <dbReference type="Proteomes" id="UP000237271"/>
    </source>
</evidence>